<dbReference type="GO" id="GO:0005739">
    <property type="term" value="C:mitochondrion"/>
    <property type="evidence" value="ECO:0007669"/>
    <property type="project" value="UniProtKB-SubCell"/>
</dbReference>
<dbReference type="PANTHER" id="PTHR13675:SF0">
    <property type="entry name" value="LYR MOTIF-CONTAINING PROTEIN 2"/>
    <property type="match status" value="1"/>
</dbReference>
<dbReference type="InterPro" id="IPR008011">
    <property type="entry name" value="Complex1_LYR_dom"/>
</dbReference>
<evidence type="ECO:0000256" key="5">
    <source>
        <dbReference type="ARBA" id="ARBA00026235"/>
    </source>
</evidence>
<dbReference type="Pfam" id="PF05347">
    <property type="entry name" value="Complex1_LYR"/>
    <property type="match status" value="1"/>
</dbReference>
<dbReference type="AlphaFoldDB" id="A0A8S0VEL3"/>
<dbReference type="CDD" id="cd20262">
    <property type="entry name" value="Complex1_LYR_LYRM2"/>
    <property type="match status" value="1"/>
</dbReference>
<sequence>MGNGLFDEEKPASNKEPMRTQIKIEEGNFSEQIADSYKRKTAMVLTLDLQDFLLRGRVLKLYRQALRIARRAPDGSSDELRQIIRQEIENNRTCNDRQRIRFLISDGLERLKRLDETLDMQVPFSTGSISFAREPNFLSFIFNFSISLGWEIPEPRVSAGRSLVSACSSGVCLVPSKADTLEKNGTFPSSRFSTREVTSFYKGVSLLPPKQKLRRRAG</sequence>
<evidence type="ECO:0000256" key="6">
    <source>
        <dbReference type="ARBA" id="ARBA00044735"/>
    </source>
</evidence>
<organism evidence="8 9">
    <name type="scientific">Olea europaea subsp. europaea</name>
    <dbReference type="NCBI Taxonomy" id="158383"/>
    <lineage>
        <taxon>Eukaryota</taxon>
        <taxon>Viridiplantae</taxon>
        <taxon>Streptophyta</taxon>
        <taxon>Embryophyta</taxon>
        <taxon>Tracheophyta</taxon>
        <taxon>Spermatophyta</taxon>
        <taxon>Magnoliopsida</taxon>
        <taxon>eudicotyledons</taxon>
        <taxon>Gunneridae</taxon>
        <taxon>Pentapetalae</taxon>
        <taxon>asterids</taxon>
        <taxon>lamiids</taxon>
        <taxon>Lamiales</taxon>
        <taxon>Oleaceae</taxon>
        <taxon>Oleeae</taxon>
        <taxon>Olea</taxon>
    </lineage>
</organism>
<dbReference type="Gramene" id="OE9A077360T1">
    <property type="protein sequence ID" value="OE9A077360C1"/>
    <property type="gene ID" value="OE9A077360"/>
</dbReference>
<name>A0A8S0VEL3_OLEEU</name>
<dbReference type="Proteomes" id="UP000594638">
    <property type="component" value="Unassembled WGS sequence"/>
</dbReference>
<evidence type="ECO:0000256" key="2">
    <source>
        <dbReference type="ARBA" id="ARBA00009508"/>
    </source>
</evidence>
<keyword evidence="9" id="KW-1185">Reference proteome</keyword>
<dbReference type="PANTHER" id="PTHR13675">
    <property type="entry name" value="LYR MOTIF-CONTAINING PROTEIN 2"/>
    <property type="match status" value="1"/>
</dbReference>
<proteinExistence type="inferred from homology"/>
<accession>A0A8S0VEL3</accession>
<comment type="caution">
    <text evidence="8">The sequence shown here is derived from an EMBL/GenBank/DDBJ whole genome shotgun (WGS) entry which is preliminary data.</text>
</comment>
<keyword evidence="4" id="KW-0496">Mitochondrion</keyword>
<comment type="function">
    <text evidence="6">Involved in efficient integration of the N-module into mitochondrial respiratory chain complex I.</text>
</comment>
<reference evidence="8 9" key="1">
    <citation type="submission" date="2019-12" db="EMBL/GenBank/DDBJ databases">
        <authorList>
            <person name="Alioto T."/>
            <person name="Alioto T."/>
            <person name="Gomez Garrido J."/>
        </authorList>
    </citation>
    <scope>NUCLEOTIDE SEQUENCE [LARGE SCALE GENOMIC DNA]</scope>
</reference>
<evidence type="ECO:0000313" key="9">
    <source>
        <dbReference type="Proteomes" id="UP000594638"/>
    </source>
</evidence>
<dbReference type="OrthoDB" id="74240at2759"/>
<dbReference type="EMBL" id="CACTIH010009556">
    <property type="protein sequence ID" value="CAA3032312.1"/>
    <property type="molecule type" value="Genomic_DNA"/>
</dbReference>
<evidence type="ECO:0000256" key="1">
    <source>
        <dbReference type="ARBA" id="ARBA00004173"/>
    </source>
</evidence>
<dbReference type="InterPro" id="IPR045293">
    <property type="entry name" value="Complex1_LYR_LYRM2"/>
</dbReference>
<evidence type="ECO:0000256" key="4">
    <source>
        <dbReference type="ARBA" id="ARBA00023128"/>
    </source>
</evidence>
<evidence type="ECO:0000313" key="8">
    <source>
        <dbReference type="EMBL" id="CAA3032312.1"/>
    </source>
</evidence>
<gene>
    <name evidence="8" type="ORF">OLEA9_A077360</name>
</gene>
<keyword evidence="3" id="KW-0809">Transit peptide</keyword>
<feature type="domain" description="Complex 1 LYR protein" evidence="7">
    <location>
        <begin position="57"/>
        <end position="112"/>
    </location>
</feature>
<protein>
    <recommendedName>
        <fullName evidence="5">LYR motif-containing protein 2</fullName>
    </recommendedName>
</protein>
<comment type="similarity">
    <text evidence="2">Belongs to the complex I LYR family.</text>
</comment>
<evidence type="ECO:0000256" key="3">
    <source>
        <dbReference type="ARBA" id="ARBA00022946"/>
    </source>
</evidence>
<comment type="subcellular location">
    <subcellularLocation>
        <location evidence="1">Mitochondrion</location>
    </subcellularLocation>
</comment>
<evidence type="ECO:0000259" key="7">
    <source>
        <dbReference type="Pfam" id="PF05347"/>
    </source>
</evidence>